<dbReference type="PRINTS" id="PR00457">
    <property type="entry name" value="ANPEROXIDASE"/>
</dbReference>
<dbReference type="SUPFAM" id="SSF48113">
    <property type="entry name" value="Heme-dependent peroxidases"/>
    <property type="match status" value="1"/>
</dbReference>
<dbReference type="Proteomes" id="UP000299102">
    <property type="component" value="Unassembled WGS sequence"/>
</dbReference>
<dbReference type="PROSITE" id="PS50292">
    <property type="entry name" value="PEROXIDASE_3"/>
    <property type="match status" value="1"/>
</dbReference>
<feature type="binding site" description="axial binding residue" evidence="2">
    <location>
        <position position="112"/>
    </location>
    <ligand>
        <name>heme b</name>
        <dbReference type="ChEBI" id="CHEBI:60344"/>
    </ligand>
    <ligandPart>
        <name>Fe</name>
        <dbReference type="ChEBI" id="CHEBI:18248"/>
    </ligandPart>
</feature>
<protein>
    <submittedName>
        <fullName evidence="3">Chorion peroxidase</fullName>
    </submittedName>
</protein>
<keyword evidence="2" id="KW-0479">Metal-binding</keyword>
<keyword evidence="2" id="KW-0408">Iron</keyword>
<keyword evidence="1 3" id="KW-0575">Peroxidase</keyword>
<dbReference type="InterPro" id="IPR037120">
    <property type="entry name" value="Haem_peroxidase_sf_animal"/>
</dbReference>
<comment type="caution">
    <text evidence="3">The sequence shown here is derived from an EMBL/GenBank/DDBJ whole genome shotgun (WGS) entry which is preliminary data.</text>
</comment>
<reference evidence="3 4" key="1">
    <citation type="journal article" date="2019" name="Commun. Biol.">
        <title>The bagworm genome reveals a unique fibroin gene that provides high tensile strength.</title>
        <authorList>
            <person name="Kono N."/>
            <person name="Nakamura H."/>
            <person name="Ohtoshi R."/>
            <person name="Tomita M."/>
            <person name="Numata K."/>
            <person name="Arakawa K."/>
        </authorList>
    </citation>
    <scope>NUCLEOTIDE SEQUENCE [LARGE SCALE GENOMIC DNA]</scope>
</reference>
<dbReference type="PANTHER" id="PTHR11475:SF86">
    <property type="entry name" value="PEROXIDASE"/>
    <property type="match status" value="1"/>
</dbReference>
<dbReference type="GO" id="GO:0046872">
    <property type="term" value="F:metal ion binding"/>
    <property type="evidence" value="ECO:0007669"/>
    <property type="project" value="UniProtKB-KW"/>
</dbReference>
<gene>
    <name evidence="3" type="primary">pxt</name>
    <name evidence="3" type="ORF">EVAR_71538_1</name>
</gene>
<evidence type="ECO:0000313" key="3">
    <source>
        <dbReference type="EMBL" id="GBP08145.1"/>
    </source>
</evidence>
<evidence type="ECO:0000256" key="2">
    <source>
        <dbReference type="PIRSR" id="PIRSR619791-2"/>
    </source>
</evidence>
<organism evidence="3 4">
    <name type="scientific">Eumeta variegata</name>
    <name type="common">Bagworm moth</name>
    <name type="synonym">Eumeta japonica</name>
    <dbReference type="NCBI Taxonomy" id="151549"/>
    <lineage>
        <taxon>Eukaryota</taxon>
        <taxon>Metazoa</taxon>
        <taxon>Ecdysozoa</taxon>
        <taxon>Arthropoda</taxon>
        <taxon>Hexapoda</taxon>
        <taxon>Insecta</taxon>
        <taxon>Pterygota</taxon>
        <taxon>Neoptera</taxon>
        <taxon>Endopterygota</taxon>
        <taxon>Lepidoptera</taxon>
        <taxon>Glossata</taxon>
        <taxon>Ditrysia</taxon>
        <taxon>Tineoidea</taxon>
        <taxon>Psychidae</taxon>
        <taxon>Oiketicinae</taxon>
        <taxon>Eumeta</taxon>
    </lineage>
</organism>
<dbReference type="InterPro" id="IPR010255">
    <property type="entry name" value="Haem_peroxidase_sf"/>
</dbReference>
<dbReference type="Gene3D" id="1.10.640.10">
    <property type="entry name" value="Haem peroxidase domain superfamily, animal type"/>
    <property type="match status" value="1"/>
</dbReference>
<dbReference type="GO" id="GO:0004601">
    <property type="term" value="F:peroxidase activity"/>
    <property type="evidence" value="ECO:0007669"/>
    <property type="project" value="UniProtKB-KW"/>
</dbReference>
<accession>A0A4C1T1T8</accession>
<keyword evidence="2" id="KW-0349">Heme</keyword>
<evidence type="ECO:0000256" key="1">
    <source>
        <dbReference type="ARBA" id="ARBA00022559"/>
    </source>
</evidence>
<keyword evidence="4" id="KW-1185">Reference proteome</keyword>
<dbReference type="EMBL" id="BGZK01004288">
    <property type="protein sequence ID" value="GBP08145.1"/>
    <property type="molecule type" value="Genomic_DNA"/>
</dbReference>
<proteinExistence type="predicted"/>
<sequence length="120" mass="13735">MFAANPATNAIIGGNLVSIWFYRNHNRLARALYTLNPCWDDERLFRVARDINIAYYQHILYYDLVPVLLGHKYPLIAGVTSAVHGGNHVDDYDDRLDPTVSIEFVAATRWFHTLQEGSIQ</sequence>
<dbReference type="GO" id="GO:0020037">
    <property type="term" value="F:heme binding"/>
    <property type="evidence" value="ECO:0007669"/>
    <property type="project" value="InterPro"/>
</dbReference>
<dbReference type="AlphaFoldDB" id="A0A4C1T1T8"/>
<dbReference type="STRING" id="151549.A0A4C1T1T8"/>
<dbReference type="OrthoDB" id="823504at2759"/>
<dbReference type="Pfam" id="PF03098">
    <property type="entry name" value="An_peroxidase"/>
    <property type="match status" value="1"/>
</dbReference>
<dbReference type="InterPro" id="IPR019791">
    <property type="entry name" value="Haem_peroxidase_animal"/>
</dbReference>
<evidence type="ECO:0000313" key="4">
    <source>
        <dbReference type="Proteomes" id="UP000299102"/>
    </source>
</evidence>
<dbReference type="GO" id="GO:0006979">
    <property type="term" value="P:response to oxidative stress"/>
    <property type="evidence" value="ECO:0007669"/>
    <property type="project" value="InterPro"/>
</dbReference>
<name>A0A4C1T1T8_EUMVA</name>
<keyword evidence="1 3" id="KW-0560">Oxidoreductase</keyword>
<dbReference type="PANTHER" id="PTHR11475">
    <property type="entry name" value="OXIDASE/PEROXIDASE"/>
    <property type="match status" value="1"/>
</dbReference>